<dbReference type="OrthoDB" id="9891044at2"/>
<proteinExistence type="predicted"/>
<dbReference type="RefSeq" id="WP_160659688.1">
    <property type="nucleotide sequence ID" value="NZ_BAABDV010000001.1"/>
</dbReference>
<comment type="caution">
    <text evidence="1">The sequence shown here is derived from an EMBL/GenBank/DDBJ whole genome shotgun (WGS) entry which is preliminary data.</text>
</comment>
<evidence type="ECO:0000313" key="1">
    <source>
        <dbReference type="EMBL" id="MXO52744.1"/>
    </source>
</evidence>
<gene>
    <name evidence="1" type="ORF">GRI47_01825</name>
</gene>
<name>A0A844Y3T6_9SPHN</name>
<evidence type="ECO:0000313" key="2">
    <source>
        <dbReference type="Proteomes" id="UP000430272"/>
    </source>
</evidence>
<dbReference type="EMBL" id="WTYD01000001">
    <property type="protein sequence ID" value="MXO52744.1"/>
    <property type="molecule type" value="Genomic_DNA"/>
</dbReference>
<dbReference type="Proteomes" id="UP000430272">
    <property type="component" value="Unassembled WGS sequence"/>
</dbReference>
<sequence length="57" mass="5678">MTNHLAAFATQVAGLPFVRTVTNAVGEPSALAVILTACGALVAGRLIGIRSGAPSED</sequence>
<dbReference type="AlphaFoldDB" id="A0A844Y3T6"/>
<reference evidence="1 2" key="1">
    <citation type="submission" date="2019-12" db="EMBL/GenBank/DDBJ databases">
        <title>Genomic-based taxomic classification of the family Erythrobacteraceae.</title>
        <authorList>
            <person name="Xu L."/>
        </authorList>
    </citation>
    <scope>NUCLEOTIDE SEQUENCE [LARGE SCALE GENOMIC DNA]</scope>
    <source>
        <strain evidence="1 2">JCM 17468</strain>
    </source>
</reference>
<keyword evidence="2" id="KW-1185">Reference proteome</keyword>
<accession>A0A844Y3T6</accession>
<protein>
    <submittedName>
        <fullName evidence="1">Uncharacterized protein</fullName>
    </submittedName>
</protein>
<organism evidence="1 2">
    <name type="scientific">Qipengyuania pelagi</name>
    <dbReference type="NCBI Taxonomy" id="994320"/>
    <lineage>
        <taxon>Bacteria</taxon>
        <taxon>Pseudomonadati</taxon>
        <taxon>Pseudomonadota</taxon>
        <taxon>Alphaproteobacteria</taxon>
        <taxon>Sphingomonadales</taxon>
        <taxon>Erythrobacteraceae</taxon>
        <taxon>Qipengyuania</taxon>
    </lineage>
</organism>